<organism evidence="2">
    <name type="scientific">uncultured Solirubrobacteraceae bacterium</name>
    <dbReference type="NCBI Taxonomy" id="1162706"/>
    <lineage>
        <taxon>Bacteria</taxon>
        <taxon>Bacillati</taxon>
        <taxon>Actinomycetota</taxon>
        <taxon>Thermoleophilia</taxon>
        <taxon>Solirubrobacterales</taxon>
        <taxon>Solirubrobacteraceae</taxon>
        <taxon>environmental samples</taxon>
    </lineage>
</organism>
<feature type="region of interest" description="Disordered" evidence="1">
    <location>
        <begin position="1"/>
        <end position="89"/>
    </location>
</feature>
<dbReference type="AlphaFoldDB" id="A0A6J4TIX4"/>
<keyword evidence="2" id="KW-0067">ATP-binding</keyword>
<feature type="compositionally biased region" description="Basic and acidic residues" evidence="1">
    <location>
        <begin position="53"/>
        <end position="63"/>
    </location>
</feature>
<reference evidence="2" key="1">
    <citation type="submission" date="2020-02" db="EMBL/GenBank/DDBJ databases">
        <authorList>
            <person name="Meier V. D."/>
        </authorList>
    </citation>
    <scope>NUCLEOTIDE SEQUENCE</scope>
    <source>
        <strain evidence="2">AVDCRST_MAG85</strain>
    </source>
</reference>
<dbReference type="GO" id="GO:0005524">
    <property type="term" value="F:ATP binding"/>
    <property type="evidence" value="ECO:0007669"/>
    <property type="project" value="UniProtKB-KW"/>
</dbReference>
<feature type="compositionally biased region" description="Low complexity" evidence="1">
    <location>
        <begin position="1"/>
        <end position="17"/>
    </location>
</feature>
<dbReference type="EMBL" id="CADCVT010000339">
    <property type="protein sequence ID" value="CAA9523712.1"/>
    <property type="molecule type" value="Genomic_DNA"/>
</dbReference>
<evidence type="ECO:0000313" key="2">
    <source>
        <dbReference type="EMBL" id="CAA9523712.1"/>
    </source>
</evidence>
<evidence type="ECO:0000256" key="1">
    <source>
        <dbReference type="SAM" id="MobiDB-lite"/>
    </source>
</evidence>
<feature type="non-terminal residue" evidence="2">
    <location>
        <position position="89"/>
    </location>
</feature>
<gene>
    <name evidence="2" type="ORF">AVDCRST_MAG85-3055</name>
</gene>
<sequence>ALGPAVGRPAAAAGPRPGARRRPRADLPRRAHDGLRPGGAPGGLGDDPVAGRPRQDRPADHALPRRGAGAVRPRRDRQGRADPRHRRAG</sequence>
<feature type="compositionally biased region" description="Basic and acidic residues" evidence="1">
    <location>
        <begin position="24"/>
        <end position="35"/>
    </location>
</feature>
<keyword evidence="2" id="KW-0547">Nucleotide-binding</keyword>
<protein>
    <submittedName>
        <fullName evidence="2">Efflux ABC transporter, ATP-binding protein</fullName>
    </submittedName>
</protein>
<name>A0A6J4TIX4_9ACTN</name>
<proteinExistence type="predicted"/>
<feature type="non-terminal residue" evidence="2">
    <location>
        <position position="1"/>
    </location>
</feature>
<feature type="compositionally biased region" description="Gly residues" evidence="1">
    <location>
        <begin position="36"/>
        <end position="45"/>
    </location>
</feature>
<accession>A0A6J4TIX4</accession>